<comment type="caution">
    <text evidence="7">The sequence shown here is derived from an EMBL/GenBank/DDBJ whole genome shotgun (WGS) entry which is preliminary data.</text>
</comment>
<gene>
    <name evidence="7" type="ORF">K9B37_01715</name>
</gene>
<evidence type="ECO:0000256" key="1">
    <source>
        <dbReference type="ARBA" id="ARBA00022729"/>
    </source>
</evidence>
<dbReference type="Proteomes" id="UP000704176">
    <property type="component" value="Unassembled WGS sequence"/>
</dbReference>
<evidence type="ECO:0000313" key="8">
    <source>
        <dbReference type="Proteomes" id="UP000704176"/>
    </source>
</evidence>
<accession>A0ABS7VHN4</accession>
<dbReference type="RefSeq" id="WP_224311056.1">
    <property type="nucleotide sequence ID" value="NZ_JAIRBM010000001.1"/>
</dbReference>
<dbReference type="Pfam" id="PF09864">
    <property type="entry name" value="MliC"/>
    <property type="match status" value="1"/>
</dbReference>
<reference evidence="7 8" key="1">
    <citation type="submission" date="2021-09" db="EMBL/GenBank/DDBJ databases">
        <title>The complete genome sequence of a new microorganism.</title>
        <authorList>
            <person name="Zi Z."/>
        </authorList>
    </citation>
    <scope>NUCLEOTIDE SEQUENCE [LARGE SCALE GENOMIC DNA]</scope>
    <source>
        <strain evidence="7 8">WGZ8</strain>
    </source>
</reference>
<sequence length="121" mass="12867">MISFRQTSSGHHWRADRIVLRLLAPAAIVIGLLGSSAALAAPNAVSYACADGTRLKVVFSLVQNGPGSVKLKFAGTAPETILPQVISADGGRYSKGMLEFWIRGRNATLTRQGKATTCKVR</sequence>
<dbReference type="Gene3D" id="2.40.128.200">
    <property type="match status" value="1"/>
</dbReference>
<feature type="domain" description="C-type lysozyme inhibitor" evidence="6">
    <location>
        <begin position="47"/>
        <end position="116"/>
    </location>
</feature>
<keyword evidence="4" id="KW-0449">Lipoprotein</keyword>
<dbReference type="InterPro" id="IPR036328">
    <property type="entry name" value="MliC_sf"/>
</dbReference>
<evidence type="ECO:0000256" key="2">
    <source>
        <dbReference type="ARBA" id="ARBA00023136"/>
    </source>
</evidence>
<keyword evidence="2" id="KW-0472">Membrane</keyword>
<dbReference type="EMBL" id="JAIRBM010000001">
    <property type="protein sequence ID" value="MBZ6075014.1"/>
    <property type="molecule type" value="Genomic_DNA"/>
</dbReference>
<organism evidence="7 8">
    <name type="scientific">Microvirga puerhi</name>
    <dbReference type="NCBI Taxonomy" id="2876078"/>
    <lineage>
        <taxon>Bacteria</taxon>
        <taxon>Pseudomonadati</taxon>
        <taxon>Pseudomonadota</taxon>
        <taxon>Alphaproteobacteria</taxon>
        <taxon>Hyphomicrobiales</taxon>
        <taxon>Methylobacteriaceae</taxon>
        <taxon>Microvirga</taxon>
    </lineage>
</organism>
<evidence type="ECO:0000256" key="3">
    <source>
        <dbReference type="ARBA" id="ARBA00023139"/>
    </source>
</evidence>
<feature type="signal peptide" evidence="5">
    <location>
        <begin position="1"/>
        <end position="40"/>
    </location>
</feature>
<keyword evidence="1 5" id="KW-0732">Signal</keyword>
<evidence type="ECO:0000256" key="4">
    <source>
        <dbReference type="ARBA" id="ARBA00023288"/>
    </source>
</evidence>
<proteinExistence type="predicted"/>
<evidence type="ECO:0000259" key="6">
    <source>
        <dbReference type="Pfam" id="PF09864"/>
    </source>
</evidence>
<dbReference type="InterPro" id="IPR018660">
    <property type="entry name" value="MliC"/>
</dbReference>
<dbReference type="SUPFAM" id="SSF141488">
    <property type="entry name" value="YdhA-like"/>
    <property type="match status" value="1"/>
</dbReference>
<evidence type="ECO:0000313" key="7">
    <source>
        <dbReference type="EMBL" id="MBZ6075014.1"/>
    </source>
</evidence>
<evidence type="ECO:0000256" key="5">
    <source>
        <dbReference type="SAM" id="SignalP"/>
    </source>
</evidence>
<keyword evidence="3" id="KW-0564">Palmitate</keyword>
<keyword evidence="8" id="KW-1185">Reference proteome</keyword>
<feature type="chain" id="PRO_5046859355" evidence="5">
    <location>
        <begin position="41"/>
        <end position="121"/>
    </location>
</feature>
<name>A0ABS7VHN4_9HYPH</name>
<protein>
    <submittedName>
        <fullName evidence="7">MliC family protein</fullName>
    </submittedName>
</protein>